<feature type="transmembrane region" description="Helical" evidence="2">
    <location>
        <begin position="399"/>
        <end position="424"/>
    </location>
</feature>
<feature type="transmembrane region" description="Helical" evidence="2">
    <location>
        <begin position="123"/>
        <end position="146"/>
    </location>
</feature>
<evidence type="ECO:0000313" key="3">
    <source>
        <dbReference type="Proteomes" id="UP000515163"/>
    </source>
</evidence>
<evidence type="ECO:0000256" key="1">
    <source>
        <dbReference type="SAM" id="MobiDB-lite"/>
    </source>
</evidence>
<dbReference type="Proteomes" id="UP000515163">
    <property type="component" value="Unplaced"/>
</dbReference>
<evidence type="ECO:0000313" key="4">
    <source>
        <dbReference type="RefSeq" id="XP_031565572.1"/>
    </source>
</evidence>
<feature type="transmembrane region" description="Helical" evidence="2">
    <location>
        <begin position="330"/>
        <end position="356"/>
    </location>
</feature>
<keyword evidence="2" id="KW-0472">Membrane</keyword>
<dbReference type="OrthoDB" id="6020333at2759"/>
<proteinExistence type="predicted"/>
<feature type="compositionally biased region" description="Low complexity" evidence="1">
    <location>
        <begin position="189"/>
        <end position="209"/>
    </location>
</feature>
<dbReference type="PANTHER" id="PTHR38337">
    <property type="entry name" value="AGAP010540-PA"/>
    <property type="match status" value="1"/>
</dbReference>
<keyword evidence="2" id="KW-0812">Transmembrane</keyword>
<name>A0A6P8IFU3_ACTTE</name>
<keyword evidence="2" id="KW-1133">Transmembrane helix</keyword>
<dbReference type="InParanoid" id="A0A6P8IFU3"/>
<dbReference type="RefSeq" id="XP_031565572.1">
    <property type="nucleotide sequence ID" value="XM_031709712.1"/>
</dbReference>
<feature type="compositionally biased region" description="Basic and acidic residues" evidence="1">
    <location>
        <begin position="1"/>
        <end position="10"/>
    </location>
</feature>
<feature type="transmembrane region" description="Helical" evidence="2">
    <location>
        <begin position="94"/>
        <end position="111"/>
    </location>
</feature>
<feature type="region of interest" description="Disordered" evidence="1">
    <location>
        <begin position="1"/>
        <end position="20"/>
    </location>
</feature>
<feature type="transmembrane region" description="Helical" evidence="2">
    <location>
        <begin position="436"/>
        <end position="454"/>
    </location>
</feature>
<reference evidence="4" key="1">
    <citation type="submission" date="2025-08" db="UniProtKB">
        <authorList>
            <consortium name="RefSeq"/>
        </authorList>
    </citation>
    <scope>IDENTIFICATION</scope>
</reference>
<evidence type="ECO:0000256" key="2">
    <source>
        <dbReference type="SAM" id="Phobius"/>
    </source>
</evidence>
<gene>
    <name evidence="4" type="primary">LOC116300777</name>
</gene>
<dbReference type="GeneID" id="116300777"/>
<dbReference type="PANTHER" id="PTHR38337:SF1">
    <property type="entry name" value="GUSTATORY RECEPTOR"/>
    <property type="match status" value="1"/>
</dbReference>
<dbReference type="AlphaFoldDB" id="A0A6P8IFU3"/>
<keyword evidence="3" id="KW-1185">Reference proteome</keyword>
<feature type="transmembrane region" description="Helical" evidence="2">
    <location>
        <begin position="239"/>
        <end position="260"/>
    </location>
</feature>
<accession>A0A6P8IFU3</accession>
<protein>
    <submittedName>
        <fullName evidence="4">Uncharacterized protein LOC116300777</fullName>
    </submittedName>
</protein>
<sequence length="455" mass="51161">MSGLSGRDDTDSPSSQRSRRNILSRFVPRMMLSQSVNRQEPQINELENTCSSSRSSFAELWDSSIPIEIRDGSAQKGSVFNPTSAVLHMCNRQVMAPYFFMLSIIGWRPLFRESRKFRRIFQGLNALFTLTIMLLLVFSYVASIIACQSRLDVMQATITPTSTSLPPTSHKKIITTLPTTAPNSTHNATTAVPSTVETPTSSLSTSSDHSTASSYFTFKMFTLGPAKPEWRPTECTHLFSGYIVPDLLHFAAFIFGFYHFRIQESEGLQALIEMVFLQSRNQTKVVKRLRSFLILGAVCLVISTATYILFIISFGLPSVTGFHNDTKNQWISICFMVLGNLVLDCVSFVVILNYCAQCQLLIFYLRDIALRMEEKTAELGHTMKDIWEVKKYVNHINGVAAHITTMIVFNYCELAVIGLCILLMEPKDVPKLQLAYRVIVPILCLFTLSCPVMVS</sequence>
<organism evidence="3 4">
    <name type="scientific">Actinia tenebrosa</name>
    <name type="common">Australian red waratah sea anemone</name>
    <dbReference type="NCBI Taxonomy" id="6105"/>
    <lineage>
        <taxon>Eukaryota</taxon>
        <taxon>Metazoa</taxon>
        <taxon>Cnidaria</taxon>
        <taxon>Anthozoa</taxon>
        <taxon>Hexacorallia</taxon>
        <taxon>Actiniaria</taxon>
        <taxon>Actiniidae</taxon>
        <taxon>Actinia</taxon>
    </lineage>
</organism>
<dbReference type="KEGG" id="aten:116300777"/>
<feature type="transmembrane region" description="Helical" evidence="2">
    <location>
        <begin position="292"/>
        <end position="318"/>
    </location>
</feature>
<feature type="region of interest" description="Disordered" evidence="1">
    <location>
        <begin position="181"/>
        <end position="209"/>
    </location>
</feature>